<dbReference type="SUPFAM" id="SSF48371">
    <property type="entry name" value="ARM repeat"/>
    <property type="match status" value="1"/>
</dbReference>
<dbReference type="EMBL" id="QEAN01000012">
    <property type="protein sequence ID" value="TPX53796.1"/>
    <property type="molecule type" value="Genomic_DNA"/>
</dbReference>
<accession>A0A507DQL6</accession>
<feature type="compositionally biased region" description="Basic and acidic residues" evidence="5">
    <location>
        <begin position="542"/>
        <end position="552"/>
    </location>
</feature>
<comment type="caution">
    <text evidence="6">The sequence shown here is derived from an EMBL/GenBank/DDBJ whole genome shotgun (WGS) entry which is preliminary data.</text>
</comment>
<organism evidence="6 7">
    <name type="scientific">Synchytrium endobioticum</name>
    <dbReference type="NCBI Taxonomy" id="286115"/>
    <lineage>
        <taxon>Eukaryota</taxon>
        <taxon>Fungi</taxon>
        <taxon>Fungi incertae sedis</taxon>
        <taxon>Chytridiomycota</taxon>
        <taxon>Chytridiomycota incertae sedis</taxon>
        <taxon>Chytridiomycetes</taxon>
        <taxon>Synchytriales</taxon>
        <taxon>Synchytriaceae</taxon>
        <taxon>Synchytrium</taxon>
    </lineage>
</organism>
<gene>
    <name evidence="6" type="ORF">SeMB42_g00591</name>
</gene>
<dbReference type="InterPro" id="IPR000225">
    <property type="entry name" value="Armadillo"/>
</dbReference>
<keyword evidence="7" id="KW-1185">Reference proteome</keyword>
<comment type="similarity">
    <text evidence="1">Belongs to the importin alpha family.</text>
</comment>
<dbReference type="STRING" id="286115.A0A507DQL6"/>
<feature type="region of interest" description="Disordered" evidence="5">
    <location>
        <begin position="21"/>
        <end position="58"/>
    </location>
</feature>
<protein>
    <recommendedName>
        <fullName evidence="8">Importin subunit alpha</fullName>
    </recommendedName>
</protein>
<feature type="region of interest" description="Disordered" evidence="5">
    <location>
        <begin position="527"/>
        <end position="552"/>
    </location>
</feature>
<sequence>MAMTHGQAACTYCNMADQPNAPPSPHKGPGDNITFTNPFQQASTTSARRSKTKRPTNVDNMDFDILTRQLTDVAVDSTNAKSSLWSLEEAQGTSLASIKMAMMNTVPEYVLNAVQRLRNYLCGDARSSHITHALSLGILDRLRDLLQSPLYGSDIKYEVCWILINLSALEATDLQRNIVANAGFIKPLAALLQDKDWRIRLNSAWAIGNIAGESEQTRDAVMDCRVLEPLMHIWDGADRSHPEEQRSSFEVAMQTLLCLCDWELKTHSHWEQVLAIIPRLSQLLMEYRSLSRAETVALCRAAAQIAYAGYQRSVDTLQEPAIAALVNIVQLCDVQTLPHAIRTLVNITARQNKLTQLVVRLGLLEKLRQILSDTSAMPDVQLSAIMIVHNVAGVSTEGRNIVSAGFLPIILEYLSVERSDLATHRVKAAGVLKNMAISNDAMQMEAICRADVAQVLLRYLFAQSNRDRTATEVGVFILHAITMYNPSFNPVRDWLKVTSNVFDFLWSLRVKFESSIESGEFIPELDADGVPIPNSSNQNATPEERWQHELSAKRQKEMNQQLLALHSEFDSGVGMLS</sequence>
<evidence type="ECO:0008006" key="8">
    <source>
        <dbReference type="Google" id="ProtNLM"/>
    </source>
</evidence>
<evidence type="ECO:0000313" key="6">
    <source>
        <dbReference type="EMBL" id="TPX53796.1"/>
    </source>
</evidence>
<proteinExistence type="inferred from homology"/>
<keyword evidence="2" id="KW-0813">Transport</keyword>
<dbReference type="PROSITE" id="PS50176">
    <property type="entry name" value="ARM_REPEAT"/>
    <property type="match status" value="1"/>
</dbReference>
<name>A0A507DQL6_9FUNG</name>
<dbReference type="InterPro" id="IPR011989">
    <property type="entry name" value="ARM-like"/>
</dbReference>
<dbReference type="InterPro" id="IPR016024">
    <property type="entry name" value="ARM-type_fold"/>
</dbReference>
<dbReference type="VEuPathDB" id="FungiDB:SeMB42_g00591"/>
<evidence type="ECO:0000256" key="5">
    <source>
        <dbReference type="SAM" id="MobiDB-lite"/>
    </source>
</evidence>
<evidence type="ECO:0000313" key="7">
    <source>
        <dbReference type="Proteomes" id="UP000317494"/>
    </source>
</evidence>
<dbReference type="Proteomes" id="UP000317494">
    <property type="component" value="Unassembled WGS sequence"/>
</dbReference>
<feature type="compositionally biased region" description="Polar residues" evidence="5">
    <location>
        <begin position="33"/>
        <end position="47"/>
    </location>
</feature>
<evidence type="ECO:0000256" key="1">
    <source>
        <dbReference type="ARBA" id="ARBA00010394"/>
    </source>
</evidence>
<evidence type="ECO:0000256" key="4">
    <source>
        <dbReference type="PROSITE-ProRule" id="PRU00259"/>
    </source>
</evidence>
<feature type="repeat" description="ARM" evidence="4">
    <location>
        <begin position="362"/>
        <end position="406"/>
    </location>
</feature>
<reference evidence="6 7" key="1">
    <citation type="journal article" date="2019" name="Sci. Rep.">
        <title>Comparative genomics of chytrid fungi reveal insights into the obligate biotrophic and pathogenic lifestyle of Synchytrium endobioticum.</title>
        <authorList>
            <person name="van de Vossenberg B.T.L.H."/>
            <person name="Warris S."/>
            <person name="Nguyen H.D.T."/>
            <person name="van Gent-Pelzer M.P.E."/>
            <person name="Joly D.L."/>
            <person name="van de Geest H.C."/>
            <person name="Bonants P.J.M."/>
            <person name="Smith D.S."/>
            <person name="Levesque C.A."/>
            <person name="van der Lee T.A.J."/>
        </authorList>
    </citation>
    <scope>NUCLEOTIDE SEQUENCE [LARGE SCALE GENOMIC DNA]</scope>
    <source>
        <strain evidence="6 7">MB42</strain>
    </source>
</reference>
<dbReference type="PANTHER" id="PTHR23316">
    <property type="entry name" value="IMPORTIN ALPHA"/>
    <property type="match status" value="1"/>
</dbReference>
<keyword evidence="3" id="KW-0653">Protein transport</keyword>
<dbReference type="Pfam" id="PF00514">
    <property type="entry name" value="Arm"/>
    <property type="match status" value="1"/>
</dbReference>
<dbReference type="Gene3D" id="1.25.10.10">
    <property type="entry name" value="Leucine-rich Repeat Variant"/>
    <property type="match status" value="1"/>
</dbReference>
<dbReference type="AlphaFoldDB" id="A0A507DQL6"/>
<evidence type="ECO:0000256" key="2">
    <source>
        <dbReference type="ARBA" id="ARBA00022448"/>
    </source>
</evidence>
<dbReference type="SMART" id="SM00185">
    <property type="entry name" value="ARM"/>
    <property type="match status" value="3"/>
</dbReference>
<dbReference type="GO" id="GO:0015031">
    <property type="term" value="P:protein transport"/>
    <property type="evidence" value="ECO:0007669"/>
    <property type="project" value="UniProtKB-KW"/>
</dbReference>
<evidence type="ECO:0000256" key="3">
    <source>
        <dbReference type="ARBA" id="ARBA00022927"/>
    </source>
</evidence>